<name>A0ABT2AXX9_9ACTN</name>
<sequence>MSDERRRPPGAASRGRIIPCAPAYALPPYRAETQGRSGAPRTAVAAPVRRKSSHSRARRREVVDAVLGGALLALCVTALLGAMTLAVVRTRC</sequence>
<keyword evidence="2" id="KW-0472">Membrane</keyword>
<dbReference type="RefSeq" id="WP_258776904.1">
    <property type="nucleotide sequence ID" value="NZ_JANUGP010000002.1"/>
</dbReference>
<keyword evidence="4" id="KW-1185">Reference proteome</keyword>
<comment type="caution">
    <text evidence="3">The sequence shown here is derived from an EMBL/GenBank/DDBJ whole genome shotgun (WGS) entry which is preliminary data.</text>
</comment>
<evidence type="ECO:0000313" key="4">
    <source>
        <dbReference type="Proteomes" id="UP001205612"/>
    </source>
</evidence>
<keyword evidence="2" id="KW-0812">Transmembrane</keyword>
<gene>
    <name evidence="3" type="ORF">NX794_04910</name>
</gene>
<dbReference type="EMBL" id="JANUGP010000002">
    <property type="protein sequence ID" value="MCS0600573.1"/>
    <property type="molecule type" value="Genomic_DNA"/>
</dbReference>
<proteinExistence type="predicted"/>
<feature type="region of interest" description="Disordered" evidence="1">
    <location>
        <begin position="29"/>
        <end position="56"/>
    </location>
</feature>
<evidence type="ECO:0000313" key="3">
    <source>
        <dbReference type="EMBL" id="MCS0600573.1"/>
    </source>
</evidence>
<evidence type="ECO:0000256" key="2">
    <source>
        <dbReference type="SAM" id="Phobius"/>
    </source>
</evidence>
<reference evidence="3 4" key="1">
    <citation type="submission" date="2022-08" db="EMBL/GenBank/DDBJ databases">
        <authorList>
            <person name="Somphong A."/>
            <person name="Phongsopitanun W."/>
        </authorList>
    </citation>
    <scope>NUCLEOTIDE SEQUENCE [LARGE SCALE GENOMIC DNA]</scope>
    <source>
        <strain evidence="3 4">LP11</strain>
    </source>
</reference>
<keyword evidence="2" id="KW-1133">Transmembrane helix</keyword>
<protein>
    <submittedName>
        <fullName evidence="3">Uncharacterized protein</fullName>
    </submittedName>
</protein>
<accession>A0ABT2AXX9</accession>
<evidence type="ECO:0000256" key="1">
    <source>
        <dbReference type="SAM" id="MobiDB-lite"/>
    </source>
</evidence>
<organism evidence="3 4">
    <name type="scientific">Streptomyces pyxinicus</name>
    <dbReference type="NCBI Taxonomy" id="2970331"/>
    <lineage>
        <taxon>Bacteria</taxon>
        <taxon>Bacillati</taxon>
        <taxon>Actinomycetota</taxon>
        <taxon>Actinomycetes</taxon>
        <taxon>Kitasatosporales</taxon>
        <taxon>Streptomycetaceae</taxon>
        <taxon>Streptomyces</taxon>
    </lineage>
</organism>
<feature type="transmembrane region" description="Helical" evidence="2">
    <location>
        <begin position="65"/>
        <end position="88"/>
    </location>
</feature>
<dbReference type="Proteomes" id="UP001205612">
    <property type="component" value="Unassembled WGS sequence"/>
</dbReference>